<dbReference type="Gene3D" id="2.120.10.90">
    <property type="entry name" value="DNA gyrase/topoisomerase IV, subunit A, C-terminal"/>
    <property type="match status" value="1"/>
</dbReference>
<name>A0ABQ1DWC5_9FIRM</name>
<evidence type="ECO:0000259" key="2">
    <source>
        <dbReference type="PROSITE" id="PS51898"/>
    </source>
</evidence>
<sequence length="770" mass="86626">MERRQFGLGDRIIEQNAEKIFSCIVEQAYQHDLSQMRFWGNVDVELCKNGLARTAEGQKYLFNLAHKLLKRPKSLPISVVIRIYEEMLSRADRFGECVALLAMLLLGLRTSEAAGLSYGDIRQMDEDLYAIERRYVEKQSSRDVQVGGKTSNSYRLLPLVKEFRNFLMERKKKALTYYHEHGGTSDAEVDRWPLGCQGQAYWKRCTTREVNQMFKNICCDAGVEEGFFEEADALLTVDETYGKEYEQSVTAYILRHQAATEYDTTDASRDEISALMGHAQENDGTEVFDFANADGQRRLLHVMMQRPIYMYICGKTGMEQDTLKKGMSKVYDGPVELTVTENAEYELYTETIEPNDRLRVEIEGEAELLTEQTILHTYSSFKRPMELGCTSAMREETRLAADMAEKSRSIYTSVGLFENPELVDSMPEVEDLEREWLPEVVDAEGKPYPCSQQAESSKMKSKLEEKEGICEEELLAVLSSGRLVKVPENRWICKSGVCSMGLDKKLQVKRIVVFRQSADKVLVSSSGQAWYLPASITVDDFCKNGRWQKCHEALLKDGVLTECNLKDTSLVCAAQSGRQVRLSLDQVRVIPDGMQIVRTGGEKIVTACCSTAEDELLFVSRQGKALRVSVQAMHEYKNLGIGLVSGMKLKTGDSLCQLMVYQPEHKLIIVTEKGRGLVLSPDTAEKRMIEPKLGLGAGVQLIQWGHGGDVIDALYVETGVLLVTKQGKAHCHDLSEVTPQNRDTTGHWWVTNHDVVGAVEVGIAKATPHN</sequence>
<dbReference type="SUPFAM" id="SSF101904">
    <property type="entry name" value="GyrA/ParC C-terminal domain-like"/>
    <property type="match status" value="1"/>
</dbReference>
<dbReference type="InterPro" id="IPR013762">
    <property type="entry name" value="Integrase-like_cat_sf"/>
</dbReference>
<evidence type="ECO:0000313" key="4">
    <source>
        <dbReference type="Proteomes" id="UP000620147"/>
    </source>
</evidence>
<organism evidence="3 4">
    <name type="scientific">Butyricicoccus faecihominis</name>
    <dbReference type="NCBI Taxonomy" id="1712515"/>
    <lineage>
        <taxon>Bacteria</taxon>
        <taxon>Bacillati</taxon>
        <taxon>Bacillota</taxon>
        <taxon>Clostridia</taxon>
        <taxon>Eubacteriales</taxon>
        <taxon>Butyricicoccaceae</taxon>
        <taxon>Butyricicoccus</taxon>
    </lineage>
</organism>
<comment type="caution">
    <text evidence="3">The sequence shown here is derived from an EMBL/GenBank/DDBJ whole genome shotgun (WGS) entry which is preliminary data.</text>
</comment>
<dbReference type="SUPFAM" id="SSF56349">
    <property type="entry name" value="DNA breaking-rejoining enzymes"/>
    <property type="match status" value="1"/>
</dbReference>
<keyword evidence="1" id="KW-0233">DNA recombination</keyword>
<dbReference type="PROSITE" id="PS51898">
    <property type="entry name" value="TYR_RECOMBINASE"/>
    <property type="match status" value="1"/>
</dbReference>
<evidence type="ECO:0000313" key="3">
    <source>
        <dbReference type="EMBL" id="GFO86969.1"/>
    </source>
</evidence>
<reference evidence="3 4" key="1">
    <citation type="submission" date="2020-06" db="EMBL/GenBank/DDBJ databases">
        <title>Characterization of fructooligosaccharide metabolism and fructooligosaccharide-degrading enzymes in human commensal butyrate producers.</title>
        <authorList>
            <person name="Tanno H."/>
            <person name="Fujii T."/>
            <person name="Hirano K."/>
            <person name="Maeno S."/>
            <person name="Tonozuka T."/>
            <person name="Sakamoto M."/>
            <person name="Ohkuma M."/>
            <person name="Tochio T."/>
            <person name="Endo A."/>
        </authorList>
    </citation>
    <scope>NUCLEOTIDE SEQUENCE [LARGE SCALE GENOMIC DNA]</scope>
    <source>
        <strain evidence="3 4">JCM 31056</strain>
    </source>
</reference>
<dbReference type="InterPro" id="IPR011010">
    <property type="entry name" value="DNA_brk_join_enz"/>
</dbReference>
<evidence type="ECO:0000256" key="1">
    <source>
        <dbReference type="ARBA" id="ARBA00023172"/>
    </source>
</evidence>
<dbReference type="InterPro" id="IPR035516">
    <property type="entry name" value="Gyrase/topoIV_suA_C"/>
</dbReference>
<dbReference type="Gene3D" id="1.10.443.10">
    <property type="entry name" value="Intergrase catalytic core"/>
    <property type="match status" value="1"/>
</dbReference>
<dbReference type="Proteomes" id="UP000620147">
    <property type="component" value="Unassembled WGS sequence"/>
</dbReference>
<keyword evidence="4" id="KW-1185">Reference proteome</keyword>
<accession>A0ABQ1DWC5</accession>
<dbReference type="EMBL" id="BLYJ01000001">
    <property type="protein sequence ID" value="GFO86969.1"/>
    <property type="molecule type" value="Genomic_DNA"/>
</dbReference>
<dbReference type="InterPro" id="IPR002104">
    <property type="entry name" value="Integrase_catalytic"/>
</dbReference>
<feature type="domain" description="Tyr recombinase" evidence="2">
    <location>
        <begin position="70"/>
        <end position="301"/>
    </location>
</feature>
<protein>
    <recommendedName>
        <fullName evidence="2">Tyr recombinase domain-containing protein</fullName>
    </recommendedName>
</protein>
<gene>
    <name evidence="3" type="ORF">BUFA31_01330</name>
</gene>
<proteinExistence type="predicted"/>